<evidence type="ECO:0000256" key="1">
    <source>
        <dbReference type="ARBA" id="ARBA00022692"/>
    </source>
</evidence>
<dbReference type="InterPro" id="IPR020846">
    <property type="entry name" value="MFS_dom"/>
</dbReference>
<feature type="transmembrane region" description="Helical" evidence="4">
    <location>
        <begin position="172"/>
        <end position="195"/>
    </location>
</feature>
<feature type="transmembrane region" description="Helical" evidence="4">
    <location>
        <begin position="142"/>
        <end position="160"/>
    </location>
</feature>
<evidence type="ECO:0000313" key="6">
    <source>
        <dbReference type="EMBL" id="SDD21661.1"/>
    </source>
</evidence>
<dbReference type="Gene3D" id="1.20.1250.20">
    <property type="entry name" value="MFS general substrate transporter like domains"/>
    <property type="match status" value="2"/>
</dbReference>
<dbReference type="OrthoDB" id="7628497at2"/>
<feature type="transmembrane region" description="Helical" evidence="4">
    <location>
        <begin position="336"/>
        <end position="360"/>
    </location>
</feature>
<reference evidence="6 7" key="1">
    <citation type="submission" date="2016-10" db="EMBL/GenBank/DDBJ databases">
        <authorList>
            <person name="de Groot N.N."/>
        </authorList>
    </citation>
    <scope>NUCLEOTIDE SEQUENCE [LARGE SCALE GENOMIC DNA]</scope>
    <source>
        <strain evidence="6 7">CGMCC 1.9109</strain>
    </source>
</reference>
<dbReference type="STRING" id="637679.GCA_001550055_00855"/>
<feature type="transmembrane region" description="Helical" evidence="4">
    <location>
        <begin position="116"/>
        <end position="135"/>
    </location>
</feature>
<sequence length="405" mass="42624">MIDTGNKARFPVVAPNGHLASVLLAFLTTAGLFYVNIMPALVSGLVEGLGFSKQAAGHVASANVYGAALGAFVAVFAIKHLSWRPTAIAALLILIALDVFSSTITDPTLLTVMRFIHGSTGGFLVGVGFSVIARTHAPDRSFGMLLIVQYGLGGLGLMFLPKLVPLYGTQVLFFALIAFSFVTLLMVPFMGTYAPKEKTALSNESGGEDKVYLKPLVMALFAVFFFQAANMGLAAYVIELGKSFGLKTGSISTTLGLANWIAVIGAVLVYGVGTNFGRLLPLMGGLVLTVIGMILFRFSGEVGVFFAANIITGITWAFLIPYLLGMCSAFDGHGRMAALSGFFSKMGLASGPFIAAQVVGDDNYNLIINLAVSGVILCTLAAFMPARLLDQKEAAYKAPDQGVLE</sequence>
<evidence type="ECO:0000256" key="2">
    <source>
        <dbReference type="ARBA" id="ARBA00022989"/>
    </source>
</evidence>
<feature type="transmembrane region" description="Helical" evidence="4">
    <location>
        <begin position="304"/>
        <end position="324"/>
    </location>
</feature>
<evidence type="ECO:0000259" key="5">
    <source>
        <dbReference type="PROSITE" id="PS50850"/>
    </source>
</evidence>
<keyword evidence="2 4" id="KW-1133">Transmembrane helix</keyword>
<dbReference type="AlphaFoldDB" id="A0A1G6SY36"/>
<feature type="domain" description="Major facilitator superfamily (MFS) profile" evidence="5">
    <location>
        <begin position="215"/>
        <end position="405"/>
    </location>
</feature>
<dbReference type="GO" id="GO:0022857">
    <property type="term" value="F:transmembrane transporter activity"/>
    <property type="evidence" value="ECO:0007669"/>
    <property type="project" value="InterPro"/>
</dbReference>
<feature type="transmembrane region" description="Helical" evidence="4">
    <location>
        <begin position="12"/>
        <end position="35"/>
    </location>
</feature>
<evidence type="ECO:0000256" key="3">
    <source>
        <dbReference type="ARBA" id="ARBA00023136"/>
    </source>
</evidence>
<feature type="transmembrane region" description="Helical" evidence="4">
    <location>
        <begin position="216"/>
        <end position="238"/>
    </location>
</feature>
<dbReference type="InterPro" id="IPR036259">
    <property type="entry name" value="MFS_trans_sf"/>
</dbReference>
<dbReference type="Proteomes" id="UP000183685">
    <property type="component" value="Unassembled WGS sequence"/>
</dbReference>
<keyword evidence="3 4" id="KW-0472">Membrane</keyword>
<accession>A0A1G6SY36</accession>
<feature type="transmembrane region" description="Helical" evidence="4">
    <location>
        <begin position="55"/>
        <end position="78"/>
    </location>
</feature>
<protein>
    <submittedName>
        <fullName evidence="6">Predicted arabinose efflux permease, MFS family</fullName>
    </submittedName>
</protein>
<feature type="transmembrane region" description="Helical" evidence="4">
    <location>
        <begin position="250"/>
        <end position="272"/>
    </location>
</feature>
<keyword evidence="1 4" id="KW-0812">Transmembrane</keyword>
<feature type="transmembrane region" description="Helical" evidence="4">
    <location>
        <begin position="366"/>
        <end position="384"/>
    </location>
</feature>
<feature type="transmembrane region" description="Helical" evidence="4">
    <location>
        <begin position="279"/>
        <end position="298"/>
    </location>
</feature>
<feature type="transmembrane region" description="Helical" evidence="4">
    <location>
        <begin position="85"/>
        <end position="104"/>
    </location>
</feature>
<dbReference type="SUPFAM" id="SSF103473">
    <property type="entry name" value="MFS general substrate transporter"/>
    <property type="match status" value="1"/>
</dbReference>
<keyword evidence="7" id="KW-1185">Reference proteome</keyword>
<organism evidence="6 7">
    <name type="scientific">Kordiimonas lacus</name>
    <dbReference type="NCBI Taxonomy" id="637679"/>
    <lineage>
        <taxon>Bacteria</taxon>
        <taxon>Pseudomonadati</taxon>
        <taxon>Pseudomonadota</taxon>
        <taxon>Alphaproteobacteria</taxon>
        <taxon>Kordiimonadales</taxon>
        <taxon>Kordiimonadaceae</taxon>
        <taxon>Kordiimonas</taxon>
    </lineage>
</organism>
<proteinExistence type="predicted"/>
<dbReference type="PROSITE" id="PS50850">
    <property type="entry name" value="MFS"/>
    <property type="match status" value="1"/>
</dbReference>
<name>A0A1G6SY36_9PROT</name>
<dbReference type="RefSeq" id="WP_068309168.1">
    <property type="nucleotide sequence ID" value="NZ_FNAK01000001.1"/>
</dbReference>
<gene>
    <name evidence="6" type="ORF">SAMN04488071_0033</name>
</gene>
<dbReference type="EMBL" id="FNAK01000001">
    <property type="protein sequence ID" value="SDD21661.1"/>
    <property type="molecule type" value="Genomic_DNA"/>
</dbReference>
<dbReference type="Pfam" id="PF07690">
    <property type="entry name" value="MFS_1"/>
    <property type="match status" value="1"/>
</dbReference>
<evidence type="ECO:0000256" key="4">
    <source>
        <dbReference type="SAM" id="Phobius"/>
    </source>
</evidence>
<dbReference type="InterPro" id="IPR011701">
    <property type="entry name" value="MFS"/>
</dbReference>
<evidence type="ECO:0000313" key="7">
    <source>
        <dbReference type="Proteomes" id="UP000183685"/>
    </source>
</evidence>